<dbReference type="InterPro" id="IPR027417">
    <property type="entry name" value="P-loop_NTPase"/>
</dbReference>
<dbReference type="Pfam" id="PF00005">
    <property type="entry name" value="ABC_tran"/>
    <property type="match status" value="1"/>
</dbReference>
<evidence type="ECO:0000259" key="6">
    <source>
        <dbReference type="PROSITE" id="PS50893"/>
    </source>
</evidence>
<dbReference type="SMART" id="SM00382">
    <property type="entry name" value="AAA"/>
    <property type="match status" value="1"/>
</dbReference>
<dbReference type="Proteomes" id="UP001480973">
    <property type="component" value="Unassembled WGS sequence"/>
</dbReference>
<feature type="region of interest" description="Disordered" evidence="5">
    <location>
        <begin position="250"/>
        <end position="282"/>
    </location>
</feature>
<protein>
    <submittedName>
        <fullName evidence="7">ABC transporter ATP-binding protein</fullName>
    </submittedName>
</protein>
<evidence type="ECO:0000313" key="7">
    <source>
        <dbReference type="EMBL" id="MEQ2535091.1"/>
    </source>
</evidence>
<evidence type="ECO:0000256" key="5">
    <source>
        <dbReference type="SAM" id="MobiDB-lite"/>
    </source>
</evidence>
<organism evidence="7 8">
    <name type="scientific">Lachnospira intestinalis</name>
    <dbReference type="NCBI Taxonomy" id="3133158"/>
    <lineage>
        <taxon>Bacteria</taxon>
        <taxon>Bacillati</taxon>
        <taxon>Bacillota</taxon>
        <taxon>Clostridia</taxon>
        <taxon>Lachnospirales</taxon>
        <taxon>Lachnospiraceae</taxon>
        <taxon>Lachnospira</taxon>
    </lineage>
</organism>
<name>A0ABV1GPN1_9FIRM</name>
<dbReference type="SUPFAM" id="SSF52540">
    <property type="entry name" value="P-loop containing nucleoside triphosphate hydrolases"/>
    <property type="match status" value="1"/>
</dbReference>
<dbReference type="PROSITE" id="PS50893">
    <property type="entry name" value="ABC_TRANSPORTER_2"/>
    <property type="match status" value="1"/>
</dbReference>
<dbReference type="CDD" id="cd10147">
    <property type="entry name" value="Wzt_C-like"/>
    <property type="match status" value="1"/>
</dbReference>
<keyword evidence="4 7" id="KW-0067">ATP-binding</keyword>
<dbReference type="GO" id="GO:0005524">
    <property type="term" value="F:ATP binding"/>
    <property type="evidence" value="ECO:0007669"/>
    <property type="project" value="UniProtKB-KW"/>
</dbReference>
<sequence length="435" mass="50351">MNKENAIEVNNITKSFKVYYDKGSELKEKMLFWKRNKYEMRQVLKGISFNVKKGEAIGLVGKNGCGKSTTLKMLTKIMYPNSGTIEMCGRVSSLIELGAGFHPDMSGRENIYTNASIFGLDKKEIDRRLDDIIAFSELEEFIDNPVRTYSSGMYMRLAFSVAINVDADILLIDEILGVGDANFQAKCFNKLREIKAQGTTIVIVSHSLGQIEQICERSIWIKDGLIEMEGKPQEVHLQYLNYMNEERISQQEKERIRQQKKEADDRKKQQEEEERRKKEEEIKRMRQEEWDNNTRYGSGDIMFTSLELCDVNDHDVSTYKTGDTMTLKAKYKMNKPVQDVVFGIGVFRNDDLWCYGTNTKIERFEKFDVNRDGEYDITFTDLNLIPGQYWMNVSIEYGADGAPIDFYKQAIRFEVVSNVGDIGVVRIPHKWQIKN</sequence>
<dbReference type="EMBL" id="JBBMES010000007">
    <property type="protein sequence ID" value="MEQ2535091.1"/>
    <property type="molecule type" value="Genomic_DNA"/>
</dbReference>
<dbReference type="PANTHER" id="PTHR46743:SF2">
    <property type="entry name" value="TEICHOIC ACIDS EXPORT ATP-BINDING PROTEIN TAGH"/>
    <property type="match status" value="1"/>
</dbReference>
<keyword evidence="3" id="KW-0547">Nucleotide-binding</keyword>
<evidence type="ECO:0000313" key="8">
    <source>
        <dbReference type="Proteomes" id="UP001480973"/>
    </source>
</evidence>
<comment type="caution">
    <text evidence="7">The sequence shown here is derived from an EMBL/GenBank/DDBJ whole genome shotgun (WGS) entry which is preliminary data.</text>
</comment>
<keyword evidence="8" id="KW-1185">Reference proteome</keyword>
<dbReference type="CDD" id="cd03220">
    <property type="entry name" value="ABC_KpsT_Wzt"/>
    <property type="match status" value="1"/>
</dbReference>
<accession>A0ABV1GPN1</accession>
<dbReference type="InterPro" id="IPR029439">
    <property type="entry name" value="Wzt_C"/>
</dbReference>
<dbReference type="InterPro" id="IPR003593">
    <property type="entry name" value="AAA+_ATPase"/>
</dbReference>
<evidence type="ECO:0000256" key="2">
    <source>
        <dbReference type="ARBA" id="ARBA00022448"/>
    </source>
</evidence>
<dbReference type="Gene3D" id="3.40.50.300">
    <property type="entry name" value="P-loop containing nucleotide triphosphate hydrolases"/>
    <property type="match status" value="1"/>
</dbReference>
<feature type="domain" description="ABC transporter" evidence="6">
    <location>
        <begin position="26"/>
        <end position="248"/>
    </location>
</feature>
<gene>
    <name evidence="7" type="ORF">WMO38_08175</name>
</gene>
<dbReference type="Pfam" id="PF14524">
    <property type="entry name" value="Wzt_C"/>
    <property type="match status" value="1"/>
</dbReference>
<dbReference type="InterPro" id="IPR050683">
    <property type="entry name" value="Bact_Polysacc_Export_ATP-bd"/>
</dbReference>
<comment type="similarity">
    <text evidence="1">Belongs to the ABC transporter superfamily.</text>
</comment>
<evidence type="ECO:0000256" key="4">
    <source>
        <dbReference type="ARBA" id="ARBA00022840"/>
    </source>
</evidence>
<dbReference type="Gene3D" id="2.70.50.60">
    <property type="entry name" value="abc- transporter (atp binding component) like domain"/>
    <property type="match status" value="1"/>
</dbReference>
<evidence type="ECO:0000256" key="1">
    <source>
        <dbReference type="ARBA" id="ARBA00005417"/>
    </source>
</evidence>
<keyword evidence="2" id="KW-0813">Transport</keyword>
<dbReference type="InterPro" id="IPR015860">
    <property type="entry name" value="ABC_transpr_TagH-like"/>
</dbReference>
<evidence type="ECO:0000256" key="3">
    <source>
        <dbReference type="ARBA" id="ARBA00022741"/>
    </source>
</evidence>
<proteinExistence type="inferred from homology"/>
<dbReference type="InterPro" id="IPR003439">
    <property type="entry name" value="ABC_transporter-like_ATP-bd"/>
</dbReference>
<reference evidence="7 8" key="1">
    <citation type="submission" date="2024-03" db="EMBL/GenBank/DDBJ databases">
        <title>Human intestinal bacterial collection.</title>
        <authorList>
            <person name="Pauvert C."/>
            <person name="Hitch T.C.A."/>
            <person name="Clavel T."/>
        </authorList>
    </citation>
    <scope>NUCLEOTIDE SEQUENCE [LARGE SCALE GENOMIC DNA]</scope>
    <source>
        <strain evidence="7 8">CLA-JM-H10</strain>
    </source>
</reference>
<dbReference type="PANTHER" id="PTHR46743">
    <property type="entry name" value="TEICHOIC ACIDS EXPORT ATP-BINDING PROTEIN TAGH"/>
    <property type="match status" value="1"/>
</dbReference>